<evidence type="ECO:0000256" key="1">
    <source>
        <dbReference type="ARBA" id="ARBA00011073"/>
    </source>
</evidence>
<feature type="chain" id="PRO_5044808130" evidence="8">
    <location>
        <begin position="25"/>
        <end position="744"/>
    </location>
</feature>
<organism evidence="12 13">
    <name type="scientific">Ilex paraguariensis</name>
    <name type="common">yerba mate</name>
    <dbReference type="NCBI Taxonomy" id="185542"/>
    <lineage>
        <taxon>Eukaryota</taxon>
        <taxon>Viridiplantae</taxon>
        <taxon>Streptophyta</taxon>
        <taxon>Embryophyta</taxon>
        <taxon>Tracheophyta</taxon>
        <taxon>Spermatophyta</taxon>
        <taxon>Magnoliopsida</taxon>
        <taxon>eudicotyledons</taxon>
        <taxon>Gunneridae</taxon>
        <taxon>Pentapetalae</taxon>
        <taxon>asterids</taxon>
        <taxon>campanulids</taxon>
        <taxon>Aquifoliales</taxon>
        <taxon>Aquifoliaceae</taxon>
        <taxon>Ilex</taxon>
    </lineage>
</organism>
<dbReference type="InterPro" id="IPR037045">
    <property type="entry name" value="S8pro/Inhibitor_I9_sf"/>
</dbReference>
<keyword evidence="3 8" id="KW-0732">Signal</keyword>
<dbReference type="CDD" id="cd04852">
    <property type="entry name" value="Peptidases_S8_3"/>
    <property type="match status" value="1"/>
</dbReference>
<comment type="similarity">
    <text evidence="1 7">Belongs to the peptidase S8 family.</text>
</comment>
<feature type="domain" description="Inhibitor I9" evidence="10">
    <location>
        <begin position="33"/>
        <end position="110"/>
    </location>
</feature>
<evidence type="ECO:0000256" key="7">
    <source>
        <dbReference type="PROSITE-ProRule" id="PRU01240"/>
    </source>
</evidence>
<keyword evidence="5 7" id="KW-0720">Serine protease</keyword>
<dbReference type="InterPro" id="IPR041469">
    <property type="entry name" value="Subtilisin-like_FN3"/>
</dbReference>
<dbReference type="InterPro" id="IPR023828">
    <property type="entry name" value="Peptidase_S8_Ser-AS"/>
</dbReference>
<dbReference type="InterPro" id="IPR000209">
    <property type="entry name" value="Peptidase_S8/S53_dom"/>
</dbReference>
<keyword evidence="4 7" id="KW-0378">Hydrolase</keyword>
<dbReference type="InterPro" id="IPR036852">
    <property type="entry name" value="Peptidase_S8/S53_dom_sf"/>
</dbReference>
<dbReference type="CDD" id="cd02120">
    <property type="entry name" value="PA_subtilisin_like"/>
    <property type="match status" value="1"/>
</dbReference>
<name>A0ABC8SPD2_9AQUA</name>
<dbReference type="Pfam" id="PF00082">
    <property type="entry name" value="Peptidase_S8"/>
    <property type="match status" value="1"/>
</dbReference>
<dbReference type="Gene3D" id="3.40.50.200">
    <property type="entry name" value="Peptidase S8/S53 domain"/>
    <property type="match status" value="1"/>
</dbReference>
<dbReference type="InterPro" id="IPR045051">
    <property type="entry name" value="SBT"/>
</dbReference>
<feature type="active site" description="Charge relay system" evidence="6 7">
    <location>
        <position position="204"/>
    </location>
</feature>
<evidence type="ECO:0000313" key="13">
    <source>
        <dbReference type="Proteomes" id="UP001642360"/>
    </source>
</evidence>
<dbReference type="SUPFAM" id="SSF52743">
    <property type="entry name" value="Subtilisin-like"/>
    <property type="match status" value="1"/>
</dbReference>
<sequence>MKVSGNLLLFTFFNLFLLATLVNGSNDDERKPYIVYMGELPEDTTSLVDEHDSLLSEAIGDVSKAKEHKIHSYGRSFNGFVARLLPHEANRLSQKESVVSVFPNTILKLHTTRSWDFLGMPETVKRNRAVESNLIVGLLDTGIWPESASFNDQGYGPAPHKWRGKCAKGANFTGCNNKVIGAAYYNLDPGPWEWEPTPVDTDGHGTHTSSTAAGRAVKGASLCGFAEGTARGGVPSARVAMYKVCWAIGCSTMDLLAGFDAAIADGVDVISVSIGGPSFNYFEDVIAIGAFHSMKMGILTSCAAGNQGPASYTVENTAPWIFTVGASSIDRQFHTAIKFGNGMKTTGMSLNTFSPKKQMYPLTSGAQAANATARIYGNASTCDWGTMLEKKVKGKIVYCIEGNGADYMINDMHGVGTIMSTDLYPDVPFSFLIPAALVSVKEGEEIDKYINSTKTAKAVIYRSKTVKMAAPFVVSFSSRGPQTISLNILKPDIVAPGLSILAAFSQMTTVTGYDDDKRIVKYNIQSGTSMSCPHAAAAAAYIKTFRPKWSPAAIKSALMTTATPMKIKTVDVELAYGSGQINPTRALHPGLVYDINMDSYISFLCKEGYNSTLIGLVTGSKKKYNCSTLPHAMGTDGLNYPSMHLQLTKPESTSFSAVFYRTVTNVESRRSVYKAKVKSPEGLSVTVIPMTMAFEKPYQQRSFKVVVKGKFIKNAKRLSASLEWSDSKHRVRSPILIYRTPHSR</sequence>
<dbReference type="Pfam" id="PF17766">
    <property type="entry name" value="fn3_6"/>
    <property type="match status" value="1"/>
</dbReference>
<dbReference type="Gene3D" id="3.30.70.80">
    <property type="entry name" value="Peptidase S8 propeptide/proteinase inhibitor I9"/>
    <property type="match status" value="1"/>
</dbReference>
<dbReference type="InterPro" id="IPR034197">
    <property type="entry name" value="Peptidases_S8_3"/>
</dbReference>
<dbReference type="InterPro" id="IPR010259">
    <property type="entry name" value="S8pro/Inhibitor_I9"/>
</dbReference>
<feature type="signal peptide" evidence="8">
    <location>
        <begin position="1"/>
        <end position="24"/>
    </location>
</feature>
<dbReference type="GO" id="GO:0004252">
    <property type="term" value="F:serine-type endopeptidase activity"/>
    <property type="evidence" value="ECO:0007669"/>
    <property type="project" value="UniProtKB-UniRule"/>
</dbReference>
<dbReference type="PROSITE" id="PS00138">
    <property type="entry name" value="SUBTILASE_SER"/>
    <property type="match status" value="1"/>
</dbReference>
<evidence type="ECO:0000256" key="8">
    <source>
        <dbReference type="SAM" id="SignalP"/>
    </source>
</evidence>
<evidence type="ECO:0000256" key="5">
    <source>
        <dbReference type="ARBA" id="ARBA00022825"/>
    </source>
</evidence>
<feature type="domain" description="Peptidase S8/S53" evidence="9">
    <location>
        <begin position="132"/>
        <end position="577"/>
    </location>
</feature>
<comment type="caution">
    <text evidence="12">The sequence shown here is derived from an EMBL/GenBank/DDBJ whole genome shotgun (WGS) entry which is preliminary data.</text>
</comment>
<dbReference type="PROSITE" id="PS51892">
    <property type="entry name" value="SUBTILASE"/>
    <property type="match status" value="1"/>
</dbReference>
<keyword evidence="13" id="KW-1185">Reference proteome</keyword>
<dbReference type="Proteomes" id="UP001642360">
    <property type="component" value="Unassembled WGS sequence"/>
</dbReference>
<dbReference type="EMBL" id="CAUOFW020003289">
    <property type="protein sequence ID" value="CAK9159052.1"/>
    <property type="molecule type" value="Genomic_DNA"/>
</dbReference>
<dbReference type="Gene3D" id="3.50.30.30">
    <property type="match status" value="1"/>
</dbReference>
<feature type="active site" description="Charge relay system" evidence="6 7">
    <location>
        <position position="529"/>
    </location>
</feature>
<evidence type="ECO:0000259" key="10">
    <source>
        <dbReference type="Pfam" id="PF05922"/>
    </source>
</evidence>
<evidence type="ECO:0000259" key="9">
    <source>
        <dbReference type="Pfam" id="PF00082"/>
    </source>
</evidence>
<dbReference type="PANTHER" id="PTHR10795">
    <property type="entry name" value="PROPROTEIN CONVERTASE SUBTILISIN/KEXIN"/>
    <property type="match status" value="1"/>
</dbReference>
<evidence type="ECO:0000256" key="2">
    <source>
        <dbReference type="ARBA" id="ARBA00022670"/>
    </source>
</evidence>
<proteinExistence type="inferred from homology"/>
<gene>
    <name evidence="12" type="ORF">ILEXP_LOCUS27731</name>
</gene>
<evidence type="ECO:0000313" key="12">
    <source>
        <dbReference type="EMBL" id="CAK9159052.1"/>
    </source>
</evidence>
<dbReference type="GO" id="GO:0006508">
    <property type="term" value="P:proteolysis"/>
    <property type="evidence" value="ECO:0007669"/>
    <property type="project" value="UniProtKB-KW"/>
</dbReference>
<accession>A0ABC8SPD2</accession>
<dbReference type="Gene3D" id="2.60.40.2310">
    <property type="match status" value="1"/>
</dbReference>
<dbReference type="PRINTS" id="PR00723">
    <property type="entry name" value="SUBTILISIN"/>
</dbReference>
<reference evidence="12 13" key="1">
    <citation type="submission" date="2024-02" db="EMBL/GenBank/DDBJ databases">
        <authorList>
            <person name="Vignale AGUSTIN F."/>
            <person name="Sosa J E."/>
            <person name="Modenutti C."/>
        </authorList>
    </citation>
    <scope>NUCLEOTIDE SEQUENCE [LARGE SCALE GENOMIC DNA]</scope>
</reference>
<dbReference type="InterPro" id="IPR015500">
    <property type="entry name" value="Peptidase_S8_subtilisin-rel"/>
</dbReference>
<feature type="active site" description="Charge relay system" evidence="6 7">
    <location>
        <position position="140"/>
    </location>
</feature>
<dbReference type="FunFam" id="3.40.50.200:FF:000006">
    <property type="entry name" value="Subtilisin-like protease SBT1.5"/>
    <property type="match status" value="1"/>
</dbReference>
<dbReference type="AlphaFoldDB" id="A0ABC8SPD2"/>
<dbReference type="Pfam" id="PF05922">
    <property type="entry name" value="Inhibitor_I9"/>
    <property type="match status" value="1"/>
</dbReference>
<evidence type="ECO:0000256" key="4">
    <source>
        <dbReference type="ARBA" id="ARBA00022801"/>
    </source>
</evidence>
<keyword evidence="2 7" id="KW-0645">Protease</keyword>
<protein>
    <submittedName>
        <fullName evidence="12">Uncharacterized protein</fullName>
    </submittedName>
</protein>
<evidence type="ECO:0000256" key="3">
    <source>
        <dbReference type="ARBA" id="ARBA00022729"/>
    </source>
</evidence>
<evidence type="ECO:0000256" key="6">
    <source>
        <dbReference type="PIRSR" id="PIRSR615500-1"/>
    </source>
</evidence>
<evidence type="ECO:0000259" key="11">
    <source>
        <dbReference type="Pfam" id="PF17766"/>
    </source>
</evidence>
<feature type="domain" description="Subtilisin-like protease fibronectin type-III" evidence="11">
    <location>
        <begin position="638"/>
        <end position="737"/>
    </location>
</feature>